<name>A0A4Q5M5Z6_9BACT</name>
<sequence>MRRPSIRKRKDDEIEILRKSALEGSRTAIRESIALGLTIKLISGNKLIEKTPDGKKRVLRKLEREPGTDIELKKGMVLRRK</sequence>
<dbReference type="Proteomes" id="UP000293162">
    <property type="component" value="Unassembled WGS sequence"/>
</dbReference>
<comment type="caution">
    <text evidence="1">The sequence shown here is derived from an EMBL/GenBank/DDBJ whole genome shotgun (WGS) entry which is preliminary data.</text>
</comment>
<accession>A0A4Q5M5Z6</accession>
<proteinExistence type="predicted"/>
<organism evidence="1 2">
    <name type="scientific">Emticicia agri</name>
    <dbReference type="NCBI Taxonomy" id="2492393"/>
    <lineage>
        <taxon>Bacteria</taxon>
        <taxon>Pseudomonadati</taxon>
        <taxon>Bacteroidota</taxon>
        <taxon>Cytophagia</taxon>
        <taxon>Cytophagales</taxon>
        <taxon>Leadbetterellaceae</taxon>
        <taxon>Emticicia</taxon>
    </lineage>
</organism>
<evidence type="ECO:0000313" key="1">
    <source>
        <dbReference type="EMBL" id="RYU97735.1"/>
    </source>
</evidence>
<keyword evidence="2" id="KW-1185">Reference proteome</keyword>
<reference evidence="1 2" key="1">
    <citation type="submission" date="2019-02" db="EMBL/GenBank/DDBJ databases">
        <title>Bacterial novel species Emticicia sp. 17J42-9 isolated from soil.</title>
        <authorList>
            <person name="Jung H.-Y."/>
        </authorList>
    </citation>
    <scope>NUCLEOTIDE SEQUENCE [LARGE SCALE GENOMIC DNA]</scope>
    <source>
        <strain evidence="1 2">17J42-9</strain>
    </source>
</reference>
<dbReference type="OrthoDB" id="965946at2"/>
<evidence type="ECO:0000313" key="2">
    <source>
        <dbReference type="Proteomes" id="UP000293162"/>
    </source>
</evidence>
<dbReference type="RefSeq" id="WP_130019079.1">
    <property type="nucleotide sequence ID" value="NZ_SEWF01000001.1"/>
</dbReference>
<protein>
    <submittedName>
        <fullName evidence="1">Uncharacterized protein</fullName>
    </submittedName>
</protein>
<dbReference type="EMBL" id="SEWF01000001">
    <property type="protein sequence ID" value="RYU97735.1"/>
    <property type="molecule type" value="Genomic_DNA"/>
</dbReference>
<dbReference type="AlphaFoldDB" id="A0A4Q5M5Z6"/>
<gene>
    <name evidence="1" type="ORF">EWM59_01020</name>
</gene>